<dbReference type="Proteomes" id="UP000809829">
    <property type="component" value="Unassembled WGS sequence"/>
</dbReference>
<name>A0ABS2QSV7_9BACI</name>
<dbReference type="PROSITE" id="PS51707">
    <property type="entry name" value="CYTH"/>
    <property type="match status" value="1"/>
</dbReference>
<evidence type="ECO:0000313" key="2">
    <source>
        <dbReference type="EMBL" id="MBM7702549.1"/>
    </source>
</evidence>
<reference evidence="2 3" key="1">
    <citation type="submission" date="2021-01" db="EMBL/GenBank/DDBJ databases">
        <title>Genomic Encyclopedia of Type Strains, Phase IV (KMG-IV): sequencing the most valuable type-strain genomes for metagenomic binning, comparative biology and taxonomic classification.</title>
        <authorList>
            <person name="Goeker M."/>
        </authorList>
    </citation>
    <scope>NUCLEOTIDE SEQUENCE [LARGE SCALE GENOMIC DNA]</scope>
    <source>
        <strain evidence="2 3">DSM 104297</strain>
    </source>
</reference>
<dbReference type="Gene3D" id="2.40.320.10">
    <property type="entry name" value="Hypothetical Protein Pfu-838710-001"/>
    <property type="match status" value="1"/>
</dbReference>
<protein>
    <submittedName>
        <fullName evidence="2">Uncharacterized protein YjbK</fullName>
    </submittedName>
</protein>
<dbReference type="PIRSF" id="PIRSF012526">
    <property type="entry name" value="CYTH_UCP012526"/>
    <property type="match status" value="1"/>
</dbReference>
<dbReference type="EMBL" id="JAFBFC010000002">
    <property type="protein sequence ID" value="MBM7702549.1"/>
    <property type="molecule type" value="Genomic_DNA"/>
</dbReference>
<dbReference type="SUPFAM" id="SSF55154">
    <property type="entry name" value="CYTH-like phosphatases"/>
    <property type="match status" value="1"/>
</dbReference>
<dbReference type="SMART" id="SM01118">
    <property type="entry name" value="CYTH"/>
    <property type="match status" value="1"/>
</dbReference>
<keyword evidence="3" id="KW-1185">Reference proteome</keyword>
<gene>
    <name evidence="2" type="ORF">JOC83_001383</name>
</gene>
<dbReference type="InterPro" id="IPR009195">
    <property type="entry name" value="Uncharacterised_YjbK"/>
</dbReference>
<proteinExistence type="predicted"/>
<accession>A0ABS2QSV7</accession>
<evidence type="ECO:0000259" key="1">
    <source>
        <dbReference type="PROSITE" id="PS51707"/>
    </source>
</evidence>
<comment type="caution">
    <text evidence="2">The sequence shown here is derived from an EMBL/GenBank/DDBJ whole genome shotgun (WGS) entry which is preliminary data.</text>
</comment>
<dbReference type="InterPro" id="IPR033469">
    <property type="entry name" value="CYTH-like_dom_sf"/>
</dbReference>
<dbReference type="Pfam" id="PF01928">
    <property type="entry name" value="CYTH"/>
    <property type="match status" value="1"/>
</dbReference>
<evidence type="ECO:0000313" key="3">
    <source>
        <dbReference type="Proteomes" id="UP000809829"/>
    </source>
</evidence>
<sequence>MKQEIEIEFKNLVTKQEFEQLLSHFKISESDFAAQDNHYFDTRAFSLKDRGAALRIRYKKGRYVLTLKQPHEKGLLETHESLTEDEAQAFLHGQAEVTGKISELIELMDIDVADLVYFGTLTTQRMETPYEGGLLVFDHSLYLGKEDYEIEYEVTDAKQGKTKFEQLLQSFQIPIRETENKIRRFYREKYSTLSEEL</sequence>
<dbReference type="RefSeq" id="WP_205185675.1">
    <property type="nucleotide sequence ID" value="NZ_JAFBFC010000002.1"/>
</dbReference>
<dbReference type="InterPro" id="IPR023577">
    <property type="entry name" value="CYTH_domain"/>
</dbReference>
<dbReference type="CDD" id="cd07762">
    <property type="entry name" value="CYTH-like_Pase_1"/>
    <property type="match status" value="1"/>
</dbReference>
<organism evidence="2 3">
    <name type="scientific">Priestia iocasae</name>
    <dbReference type="NCBI Taxonomy" id="2291674"/>
    <lineage>
        <taxon>Bacteria</taxon>
        <taxon>Bacillati</taxon>
        <taxon>Bacillota</taxon>
        <taxon>Bacilli</taxon>
        <taxon>Bacillales</taxon>
        <taxon>Bacillaceae</taxon>
        <taxon>Priestia</taxon>
    </lineage>
</organism>
<feature type="domain" description="CYTH" evidence="1">
    <location>
        <begin position="4"/>
        <end position="192"/>
    </location>
</feature>